<sequence>MATYQELIAQKAALDKQQADLEKQIAETLKAERSGVINQIKAMMADHGITVADLSNRLGRPPKAANAAGAAPATAPRKVAPKYRDPSTGETWSGRGLKPKWLAAALESGRKLEDFSV</sequence>
<dbReference type="PANTHER" id="PTHR38097:SF2">
    <property type="entry name" value="DNA-BINDING PROTEIN STPA"/>
    <property type="match status" value="1"/>
</dbReference>
<feature type="compositionally biased region" description="Low complexity" evidence="6">
    <location>
        <begin position="61"/>
        <end position="78"/>
    </location>
</feature>
<dbReference type="InterPro" id="IPR027444">
    <property type="entry name" value="H-NS_C_dom"/>
</dbReference>
<name>A0ABN6PQQ9_9BURK</name>
<comment type="similarity">
    <text evidence="2">Belongs to the histone-like protein H-NS family.</text>
</comment>
<evidence type="ECO:0000256" key="2">
    <source>
        <dbReference type="ARBA" id="ARBA00010610"/>
    </source>
</evidence>
<evidence type="ECO:0000259" key="7">
    <source>
        <dbReference type="SMART" id="SM00528"/>
    </source>
</evidence>
<dbReference type="InterPro" id="IPR037150">
    <property type="entry name" value="H-NS_C_dom_sf"/>
</dbReference>
<dbReference type="PANTHER" id="PTHR38097">
    <property type="match status" value="1"/>
</dbReference>
<protein>
    <submittedName>
        <fullName evidence="8">H-NS histone</fullName>
    </submittedName>
</protein>
<dbReference type="RefSeq" id="WP_251969688.1">
    <property type="nucleotide sequence ID" value="NZ_AP025730.1"/>
</dbReference>
<gene>
    <name evidence="8" type="ORF">CATMQ487_33820</name>
</gene>
<comment type="subcellular location">
    <subcellularLocation>
        <location evidence="1">Cytoplasm</location>
        <location evidence="1">Nucleoid</location>
    </subcellularLocation>
</comment>
<evidence type="ECO:0000256" key="3">
    <source>
        <dbReference type="ARBA" id="ARBA00022490"/>
    </source>
</evidence>
<dbReference type="EMBL" id="AP025730">
    <property type="protein sequence ID" value="BDI06412.1"/>
    <property type="molecule type" value="Genomic_DNA"/>
</dbReference>
<proteinExistence type="inferred from homology"/>
<evidence type="ECO:0000256" key="4">
    <source>
        <dbReference type="ARBA" id="ARBA00023125"/>
    </source>
</evidence>
<feature type="coiled-coil region" evidence="5">
    <location>
        <begin position="4"/>
        <end position="31"/>
    </location>
</feature>
<reference evidence="8" key="1">
    <citation type="submission" date="2022-04" db="EMBL/GenBank/DDBJ databases">
        <title>Whole genome sequence of Sphaerotilus sp. FB-5.</title>
        <authorList>
            <person name="Takeda M."/>
            <person name="Narihara S."/>
            <person name="Akimoto M."/>
            <person name="Akimoto R."/>
            <person name="Nishiyashiki S."/>
            <person name="Murakami T."/>
        </authorList>
    </citation>
    <scope>NUCLEOTIDE SEQUENCE</scope>
    <source>
        <strain evidence="8">FB-5</strain>
    </source>
</reference>
<organism evidence="8 9">
    <name type="scientific">Sphaerotilus microaerophilus</name>
    <dbReference type="NCBI Taxonomy" id="2914710"/>
    <lineage>
        <taxon>Bacteria</taxon>
        <taxon>Pseudomonadati</taxon>
        <taxon>Pseudomonadota</taxon>
        <taxon>Betaproteobacteria</taxon>
        <taxon>Burkholderiales</taxon>
        <taxon>Sphaerotilaceae</taxon>
        <taxon>Sphaerotilus</taxon>
    </lineage>
</organism>
<dbReference type="SMART" id="SM00528">
    <property type="entry name" value="HNS"/>
    <property type="match status" value="1"/>
</dbReference>
<keyword evidence="9" id="KW-1185">Reference proteome</keyword>
<evidence type="ECO:0000256" key="6">
    <source>
        <dbReference type="SAM" id="MobiDB-lite"/>
    </source>
</evidence>
<evidence type="ECO:0000256" key="5">
    <source>
        <dbReference type="SAM" id="Coils"/>
    </source>
</evidence>
<evidence type="ECO:0000256" key="1">
    <source>
        <dbReference type="ARBA" id="ARBA00004453"/>
    </source>
</evidence>
<keyword evidence="4" id="KW-0238">DNA-binding</keyword>
<keyword evidence="3" id="KW-0963">Cytoplasm</keyword>
<feature type="domain" description="DNA-binding protein H-NS-like C-terminal" evidence="7">
    <location>
        <begin position="73"/>
        <end position="117"/>
    </location>
</feature>
<dbReference type="Proteomes" id="UP001057498">
    <property type="component" value="Chromosome"/>
</dbReference>
<dbReference type="Gene3D" id="4.10.430.10">
    <property type="entry name" value="Histone-like protein H-NS, C-terminal domain"/>
    <property type="match status" value="1"/>
</dbReference>
<feature type="region of interest" description="Disordered" evidence="6">
    <location>
        <begin position="55"/>
        <end position="95"/>
    </location>
</feature>
<evidence type="ECO:0000313" key="9">
    <source>
        <dbReference type="Proteomes" id="UP001057498"/>
    </source>
</evidence>
<dbReference type="SUPFAM" id="SSF81273">
    <property type="entry name" value="H-NS histone-like proteins"/>
    <property type="match status" value="1"/>
</dbReference>
<accession>A0ABN6PQQ9</accession>
<evidence type="ECO:0000313" key="8">
    <source>
        <dbReference type="EMBL" id="BDI06412.1"/>
    </source>
</evidence>
<dbReference type="Pfam" id="PF00816">
    <property type="entry name" value="Histone_HNS"/>
    <property type="match status" value="1"/>
</dbReference>
<keyword evidence="5" id="KW-0175">Coiled coil</keyword>